<proteinExistence type="predicted"/>
<keyword evidence="1" id="KW-0472">Membrane</keyword>
<keyword evidence="4" id="KW-1185">Reference proteome</keyword>
<dbReference type="Pfam" id="PF07811">
    <property type="entry name" value="TadE"/>
    <property type="match status" value="1"/>
</dbReference>
<dbReference type="AlphaFoldDB" id="A0A2K9LGI4"/>
<keyword evidence="1" id="KW-1133">Transmembrane helix</keyword>
<gene>
    <name evidence="3" type="ORF">Kalk_01985</name>
</gene>
<dbReference type="OrthoDB" id="9815414at2"/>
<protein>
    <recommendedName>
        <fullName evidence="2">TadE-like domain-containing protein</fullName>
    </recommendedName>
</protein>
<reference evidence="4" key="1">
    <citation type="submission" date="2017-08" db="EMBL/GenBank/DDBJ databases">
        <title>Direct submision.</title>
        <authorList>
            <person name="Kim S.-J."/>
            <person name="Rhee S.-K."/>
        </authorList>
    </citation>
    <scope>NUCLEOTIDE SEQUENCE [LARGE SCALE GENOMIC DNA]</scope>
    <source>
        <strain evidence="4">GI5</strain>
    </source>
</reference>
<name>A0A2K9LGI4_9GAMM</name>
<evidence type="ECO:0000259" key="2">
    <source>
        <dbReference type="Pfam" id="PF07811"/>
    </source>
</evidence>
<evidence type="ECO:0000313" key="4">
    <source>
        <dbReference type="Proteomes" id="UP000235116"/>
    </source>
</evidence>
<dbReference type="EMBL" id="CP022684">
    <property type="protein sequence ID" value="AUM11271.1"/>
    <property type="molecule type" value="Genomic_DNA"/>
</dbReference>
<dbReference type="InterPro" id="IPR012495">
    <property type="entry name" value="TadE-like_dom"/>
</dbReference>
<sequence length="217" mass="23864">MKNNNYKGRHKQAGVSMFEAMLMLPIMLIVGFGIVHGGLVFQAQSNLEYAALMAARVGASSSINIQQMINEVEFRMRPTTSVDGGDADVVADQRAKIQIEVLNPTRGMFADCGRQPSNPADCFSAACEIPYFGMQFYDRNDPNNSCRGASIQDANILRIRVTYTYDSKVPFLSRIRLTGAAARPEDQGIDISAVATVRMQSPARLTLANEPFIYSEP</sequence>
<organism evidence="3 4">
    <name type="scientific">Ketobacter alkanivorans</name>
    <dbReference type="NCBI Taxonomy" id="1917421"/>
    <lineage>
        <taxon>Bacteria</taxon>
        <taxon>Pseudomonadati</taxon>
        <taxon>Pseudomonadota</taxon>
        <taxon>Gammaproteobacteria</taxon>
        <taxon>Pseudomonadales</taxon>
        <taxon>Ketobacteraceae</taxon>
        <taxon>Ketobacter</taxon>
    </lineage>
</organism>
<evidence type="ECO:0000256" key="1">
    <source>
        <dbReference type="SAM" id="Phobius"/>
    </source>
</evidence>
<dbReference type="KEGG" id="kak:Kalk_01985"/>
<dbReference type="Proteomes" id="UP000235116">
    <property type="component" value="Chromosome"/>
</dbReference>
<accession>A0A2K9LGI4</accession>
<feature type="transmembrane region" description="Helical" evidence="1">
    <location>
        <begin position="21"/>
        <end position="41"/>
    </location>
</feature>
<dbReference type="RefSeq" id="WP_101892611.1">
    <property type="nucleotide sequence ID" value="NZ_CP022684.1"/>
</dbReference>
<evidence type="ECO:0000313" key="3">
    <source>
        <dbReference type="EMBL" id="AUM11271.1"/>
    </source>
</evidence>
<feature type="domain" description="TadE-like" evidence="2">
    <location>
        <begin position="14"/>
        <end position="56"/>
    </location>
</feature>
<keyword evidence="1" id="KW-0812">Transmembrane</keyword>